<dbReference type="Proteomes" id="UP000652761">
    <property type="component" value="Unassembled WGS sequence"/>
</dbReference>
<proteinExistence type="predicted"/>
<name>A0A843W1D6_COLES</name>
<dbReference type="InterPro" id="IPR046341">
    <property type="entry name" value="SET_dom_sf"/>
</dbReference>
<dbReference type="AlphaFoldDB" id="A0A843W1D6"/>
<accession>A0A843W1D6</accession>
<dbReference type="SUPFAM" id="SSF82199">
    <property type="entry name" value="SET domain"/>
    <property type="match status" value="1"/>
</dbReference>
<dbReference type="OrthoDB" id="308383at2759"/>
<evidence type="ECO:0000313" key="2">
    <source>
        <dbReference type="Proteomes" id="UP000652761"/>
    </source>
</evidence>
<dbReference type="EMBL" id="NMUH01002004">
    <property type="protein sequence ID" value="MQL97119.1"/>
    <property type="molecule type" value="Genomic_DNA"/>
</dbReference>
<comment type="caution">
    <text evidence="1">The sequence shown here is derived from an EMBL/GenBank/DDBJ whole genome shotgun (WGS) entry which is preliminary data.</text>
</comment>
<organism evidence="1 2">
    <name type="scientific">Colocasia esculenta</name>
    <name type="common">Wild taro</name>
    <name type="synonym">Arum esculentum</name>
    <dbReference type="NCBI Taxonomy" id="4460"/>
    <lineage>
        <taxon>Eukaryota</taxon>
        <taxon>Viridiplantae</taxon>
        <taxon>Streptophyta</taxon>
        <taxon>Embryophyta</taxon>
        <taxon>Tracheophyta</taxon>
        <taxon>Spermatophyta</taxon>
        <taxon>Magnoliopsida</taxon>
        <taxon>Liliopsida</taxon>
        <taxon>Araceae</taxon>
        <taxon>Aroideae</taxon>
        <taxon>Colocasieae</taxon>
        <taxon>Colocasia</taxon>
    </lineage>
</organism>
<feature type="non-terminal residue" evidence="1">
    <location>
        <position position="1"/>
    </location>
</feature>
<protein>
    <submittedName>
        <fullName evidence="1">Uncharacterized protein</fullName>
    </submittedName>
</protein>
<gene>
    <name evidence="1" type="ORF">Taro_029805</name>
</gene>
<dbReference type="Gene3D" id="2.170.270.10">
    <property type="entry name" value="SET domain"/>
    <property type="match status" value="1"/>
</dbReference>
<reference evidence="1" key="1">
    <citation type="submission" date="2017-07" db="EMBL/GenBank/DDBJ databases">
        <title>Taro Niue Genome Assembly and Annotation.</title>
        <authorList>
            <person name="Atibalentja N."/>
            <person name="Keating K."/>
            <person name="Fields C.J."/>
        </authorList>
    </citation>
    <scope>NUCLEOTIDE SEQUENCE</scope>
    <source>
        <strain evidence="1">Niue_2</strain>
        <tissue evidence="1">Leaf</tissue>
    </source>
</reference>
<sequence>DLECSLAFTRLSNGQLCYHAWFDGSLEGLSDCLRSDYFHLLSLFLQDVNAAQFVIEYCGEVISWKEAKRRSQVYEAEGVKESRRYNTKHHFLK</sequence>
<keyword evidence="2" id="KW-1185">Reference proteome</keyword>
<evidence type="ECO:0000313" key="1">
    <source>
        <dbReference type="EMBL" id="MQL97119.1"/>
    </source>
</evidence>